<dbReference type="Proteomes" id="UP000250235">
    <property type="component" value="Unassembled WGS sequence"/>
</dbReference>
<gene>
    <name evidence="1" type="ORF">F511_16625</name>
</gene>
<dbReference type="EMBL" id="KV003184">
    <property type="protein sequence ID" value="KZV36930.1"/>
    <property type="molecule type" value="Genomic_DNA"/>
</dbReference>
<organism evidence="1 2">
    <name type="scientific">Dorcoceras hygrometricum</name>
    <dbReference type="NCBI Taxonomy" id="472368"/>
    <lineage>
        <taxon>Eukaryota</taxon>
        <taxon>Viridiplantae</taxon>
        <taxon>Streptophyta</taxon>
        <taxon>Embryophyta</taxon>
        <taxon>Tracheophyta</taxon>
        <taxon>Spermatophyta</taxon>
        <taxon>Magnoliopsida</taxon>
        <taxon>eudicotyledons</taxon>
        <taxon>Gunneridae</taxon>
        <taxon>Pentapetalae</taxon>
        <taxon>asterids</taxon>
        <taxon>lamiids</taxon>
        <taxon>Lamiales</taxon>
        <taxon>Gesneriaceae</taxon>
        <taxon>Didymocarpoideae</taxon>
        <taxon>Trichosporeae</taxon>
        <taxon>Loxocarpinae</taxon>
        <taxon>Dorcoceras</taxon>
    </lineage>
</organism>
<proteinExistence type="predicted"/>
<reference evidence="1 2" key="1">
    <citation type="journal article" date="2015" name="Proc. Natl. Acad. Sci. U.S.A.">
        <title>The resurrection genome of Boea hygrometrica: A blueprint for survival of dehydration.</title>
        <authorList>
            <person name="Xiao L."/>
            <person name="Yang G."/>
            <person name="Zhang L."/>
            <person name="Yang X."/>
            <person name="Zhao S."/>
            <person name="Ji Z."/>
            <person name="Zhou Q."/>
            <person name="Hu M."/>
            <person name="Wang Y."/>
            <person name="Chen M."/>
            <person name="Xu Y."/>
            <person name="Jin H."/>
            <person name="Xiao X."/>
            <person name="Hu G."/>
            <person name="Bao F."/>
            <person name="Hu Y."/>
            <person name="Wan P."/>
            <person name="Li L."/>
            <person name="Deng X."/>
            <person name="Kuang T."/>
            <person name="Xiang C."/>
            <person name="Zhu J.K."/>
            <person name="Oliver M.J."/>
            <person name="He Y."/>
        </authorList>
    </citation>
    <scope>NUCLEOTIDE SEQUENCE [LARGE SCALE GENOMIC DNA]</scope>
    <source>
        <strain evidence="2">cv. XS01</strain>
    </source>
</reference>
<dbReference type="AlphaFoldDB" id="A0A2Z7BXM6"/>
<keyword evidence="2" id="KW-1185">Reference proteome</keyword>
<evidence type="ECO:0000313" key="2">
    <source>
        <dbReference type="Proteomes" id="UP000250235"/>
    </source>
</evidence>
<protein>
    <submittedName>
        <fullName evidence="1">Uncharacterized protein</fullName>
    </submittedName>
</protein>
<name>A0A2Z7BXM6_9LAMI</name>
<sequence length="135" mass="14943">MKSLELSVEDTRKSHHTLINKQQRQYLDLIRRVEKAKDDLSLEITSSRQLLLDEVRNSSSEINSSLVAFGSQLAEMIAHITRAGDAKRGKVAAVEDKGKAAVVVEKDTAATKDADGFEKISSVFEVQILYFSSCS</sequence>
<evidence type="ECO:0000313" key="1">
    <source>
        <dbReference type="EMBL" id="KZV36930.1"/>
    </source>
</evidence>
<accession>A0A2Z7BXM6</accession>